<dbReference type="AlphaFoldDB" id="Q2IKD4"/>
<dbReference type="STRING" id="290397.Adeh_2344"/>
<proteinExistence type="predicted"/>
<dbReference type="Gene3D" id="3.40.50.2300">
    <property type="match status" value="1"/>
</dbReference>
<dbReference type="KEGG" id="ade:Adeh_2344"/>
<dbReference type="PANTHER" id="PTHR44591:SF3">
    <property type="entry name" value="RESPONSE REGULATORY DOMAIN-CONTAINING PROTEIN"/>
    <property type="match status" value="1"/>
</dbReference>
<feature type="domain" description="Response regulatory" evidence="3">
    <location>
        <begin position="15"/>
        <end position="129"/>
    </location>
</feature>
<name>Q2IKD4_ANADE</name>
<gene>
    <name evidence="4" type="ordered locus">Adeh_2344</name>
</gene>
<evidence type="ECO:0000313" key="4">
    <source>
        <dbReference type="EMBL" id="ABC82114.1"/>
    </source>
</evidence>
<feature type="modified residue" description="4-aspartylphosphate" evidence="2">
    <location>
        <position position="64"/>
    </location>
</feature>
<dbReference type="PROSITE" id="PS50110">
    <property type="entry name" value="RESPONSE_REGULATORY"/>
    <property type="match status" value="1"/>
</dbReference>
<dbReference type="InterPro" id="IPR011006">
    <property type="entry name" value="CheY-like_superfamily"/>
</dbReference>
<dbReference type="Pfam" id="PF00072">
    <property type="entry name" value="Response_reg"/>
    <property type="match status" value="1"/>
</dbReference>
<dbReference type="PANTHER" id="PTHR44591">
    <property type="entry name" value="STRESS RESPONSE REGULATOR PROTEIN 1"/>
    <property type="match status" value="1"/>
</dbReference>
<reference evidence="4 5" key="1">
    <citation type="submission" date="2006-01" db="EMBL/GenBank/DDBJ databases">
        <title>Complete sequence of Anaeromyxobacter dehalogenans 2CP-C.</title>
        <authorList>
            <consortium name="US DOE Joint Genome Institute"/>
            <person name="Copeland A."/>
            <person name="Lucas S."/>
            <person name="Lapidus A."/>
            <person name="Barry K."/>
            <person name="Detter J.C."/>
            <person name="Glavina T."/>
            <person name="Hammon N."/>
            <person name="Israni S."/>
            <person name="Pitluck S."/>
            <person name="Brettin T."/>
            <person name="Bruce D."/>
            <person name="Han C."/>
            <person name="Tapia R."/>
            <person name="Gilna P."/>
            <person name="Kiss H."/>
            <person name="Schmutz J."/>
            <person name="Larimer F."/>
            <person name="Land M."/>
            <person name="Kyrpides N."/>
            <person name="Anderson I."/>
            <person name="Sanford R.A."/>
            <person name="Ritalahti K.M."/>
            <person name="Thomas H.S."/>
            <person name="Kirby J.R."/>
            <person name="Zhulin I.B."/>
            <person name="Loeffler F.E."/>
            <person name="Richardson P."/>
        </authorList>
    </citation>
    <scope>NUCLEOTIDE SEQUENCE [LARGE SCALE GENOMIC DNA]</scope>
    <source>
        <strain evidence="4 5">2CP-C</strain>
    </source>
</reference>
<evidence type="ECO:0000256" key="1">
    <source>
        <dbReference type="ARBA" id="ARBA00022553"/>
    </source>
</evidence>
<dbReference type="GO" id="GO:0000160">
    <property type="term" value="P:phosphorelay signal transduction system"/>
    <property type="evidence" value="ECO:0007669"/>
    <property type="project" value="InterPro"/>
</dbReference>
<dbReference type="InterPro" id="IPR001789">
    <property type="entry name" value="Sig_transdc_resp-reg_receiver"/>
</dbReference>
<organism evidence="4 5">
    <name type="scientific">Anaeromyxobacter dehalogenans (strain 2CP-C)</name>
    <dbReference type="NCBI Taxonomy" id="290397"/>
    <lineage>
        <taxon>Bacteria</taxon>
        <taxon>Pseudomonadati</taxon>
        <taxon>Myxococcota</taxon>
        <taxon>Myxococcia</taxon>
        <taxon>Myxococcales</taxon>
        <taxon>Cystobacterineae</taxon>
        <taxon>Anaeromyxobacteraceae</taxon>
        <taxon>Anaeromyxobacter</taxon>
    </lineage>
</organism>
<dbReference type="InterPro" id="IPR050595">
    <property type="entry name" value="Bact_response_regulator"/>
</dbReference>
<accession>Q2IKD4</accession>
<sequence length="135" mass="14069">MRPPGEGIMEQSGVRVLLVEDDDDNRELMAEVLTASGCLVLSAASGQEGLKTLSEHSIDVVVTDVGMPGMGGLEMARAAKAIAPTVPVVIVTGWAERDDIARARGRDVDAVLIKPVDPDALTAAVNDAVQTHGRA</sequence>
<dbReference type="Proteomes" id="UP000001935">
    <property type="component" value="Chromosome"/>
</dbReference>
<keyword evidence="1 2" id="KW-0597">Phosphoprotein</keyword>
<dbReference type="CDD" id="cd00156">
    <property type="entry name" value="REC"/>
    <property type="match status" value="1"/>
</dbReference>
<dbReference type="eggNOG" id="COG3437">
    <property type="taxonomic scope" value="Bacteria"/>
</dbReference>
<dbReference type="EMBL" id="CP000251">
    <property type="protein sequence ID" value="ABC82114.1"/>
    <property type="molecule type" value="Genomic_DNA"/>
</dbReference>
<dbReference type="SMART" id="SM00448">
    <property type="entry name" value="REC"/>
    <property type="match status" value="1"/>
</dbReference>
<evidence type="ECO:0000313" key="5">
    <source>
        <dbReference type="Proteomes" id="UP000001935"/>
    </source>
</evidence>
<dbReference type="HOGENOM" id="CLU_000445_69_12_7"/>
<protein>
    <submittedName>
        <fullName evidence="4">Response regulator receiver domain protein (CheY-like)</fullName>
    </submittedName>
</protein>
<evidence type="ECO:0000256" key="2">
    <source>
        <dbReference type="PROSITE-ProRule" id="PRU00169"/>
    </source>
</evidence>
<dbReference type="SUPFAM" id="SSF52172">
    <property type="entry name" value="CheY-like"/>
    <property type="match status" value="1"/>
</dbReference>
<evidence type="ECO:0000259" key="3">
    <source>
        <dbReference type="PROSITE" id="PS50110"/>
    </source>
</evidence>